<evidence type="ECO:0000313" key="2">
    <source>
        <dbReference type="Proteomes" id="UP001271890"/>
    </source>
</evidence>
<protein>
    <submittedName>
        <fullName evidence="1">Uncharacterized protein</fullName>
    </submittedName>
</protein>
<proteinExistence type="predicted"/>
<dbReference type="EMBL" id="VCDN01000036">
    <property type="protein sequence ID" value="MDX7987582.1"/>
    <property type="molecule type" value="Genomic_DNA"/>
</dbReference>
<gene>
    <name evidence="1" type="ORF">FE392_09595</name>
</gene>
<name>A0ABU4S9V1_9GAMM</name>
<comment type="caution">
    <text evidence="1">The sequence shown here is derived from an EMBL/GenBank/DDBJ whole genome shotgun (WGS) entry which is preliminary data.</text>
</comment>
<dbReference type="Proteomes" id="UP001271890">
    <property type="component" value="Unassembled WGS sequence"/>
</dbReference>
<dbReference type="RefSeq" id="WP_319930007.1">
    <property type="nucleotide sequence ID" value="NZ_VCDN01000036.1"/>
</dbReference>
<keyword evidence="2" id="KW-1185">Reference proteome</keyword>
<organism evidence="1 2">
    <name type="scientific">Xenorhabdus santafensis</name>
    <dbReference type="NCBI Taxonomy" id="2582833"/>
    <lineage>
        <taxon>Bacteria</taxon>
        <taxon>Pseudomonadati</taxon>
        <taxon>Pseudomonadota</taxon>
        <taxon>Gammaproteobacteria</taxon>
        <taxon>Enterobacterales</taxon>
        <taxon>Morganellaceae</taxon>
        <taxon>Xenorhabdus</taxon>
    </lineage>
</organism>
<accession>A0ABU4S9V1</accession>
<evidence type="ECO:0000313" key="1">
    <source>
        <dbReference type="EMBL" id="MDX7987582.1"/>
    </source>
</evidence>
<sequence>MNMTIDRDNISANTLSFALGYCRLLLQYLPANQAMTQPFYTASSDIFLINELETRRYWKITLSSFRQCIGVKVLMH</sequence>
<reference evidence="2" key="1">
    <citation type="journal article" date="2024" name="Toxins">
        <title>Genome Sequence Analysis of Native Xenorhabdus Strains Isolated from Entomopathogenic Nematodes in Argentina.</title>
        <authorList>
            <person name="Palma L."/>
            <person name="Frizzo L."/>
            <person name="Kaiser S."/>
            <person name="Berry C."/>
            <person name="Caballero P."/>
            <person name="Bode H.B."/>
            <person name="Del Valle E.E."/>
        </authorList>
    </citation>
    <scope>NUCLEOTIDE SEQUENCE [LARGE SCALE GENOMIC DNA]</scope>
    <source>
        <strain evidence="2">12</strain>
    </source>
</reference>